<dbReference type="PROSITE" id="PS51721">
    <property type="entry name" value="G_CP"/>
    <property type="match status" value="1"/>
</dbReference>
<proteinExistence type="predicted"/>
<evidence type="ECO:0000259" key="1">
    <source>
        <dbReference type="PROSITE" id="PS51721"/>
    </source>
</evidence>
<evidence type="ECO:0000313" key="3">
    <source>
        <dbReference type="Proteomes" id="UP000033533"/>
    </source>
</evidence>
<dbReference type="InterPro" id="IPR019988">
    <property type="entry name" value="GTP-bd_ribosome_bgen_YqeH"/>
</dbReference>
<dbReference type="NCBIfam" id="TIGR03597">
    <property type="entry name" value="GTPase_YqeH"/>
    <property type="match status" value="1"/>
</dbReference>
<dbReference type="Pfam" id="PF01926">
    <property type="entry name" value="MMR_HSR1"/>
    <property type="match status" value="1"/>
</dbReference>
<dbReference type="InterPro" id="IPR006073">
    <property type="entry name" value="GTP-bd"/>
</dbReference>
<comment type="caution">
    <text evidence="2">The sequence shown here is derived from an EMBL/GenBank/DDBJ whole genome shotgun (WGS) entry which is preliminary data.</text>
</comment>
<dbReference type="InterPro" id="IPR027417">
    <property type="entry name" value="P-loop_NTPase"/>
</dbReference>
<reference evidence="2 3" key="1">
    <citation type="submission" date="2014-12" db="EMBL/GenBank/DDBJ databases">
        <title>Comparative genomics of the lactic acid bacteria isolated from the honey bee gut.</title>
        <authorList>
            <person name="Ellegaard K.M."/>
            <person name="Tamarit D."/>
            <person name="Javelind E."/>
            <person name="Olofsson T."/>
            <person name="Andersson S.G."/>
            <person name="Vasquez A."/>
        </authorList>
    </citation>
    <scope>NUCLEOTIDE SEQUENCE [LARGE SCALE GENOMIC DNA]</scope>
    <source>
        <strain evidence="2 3">Biut2</strain>
    </source>
</reference>
<dbReference type="SUPFAM" id="SSF52540">
    <property type="entry name" value="P-loop containing nucleoside triphosphate hydrolases"/>
    <property type="match status" value="1"/>
</dbReference>
<dbReference type="InterPro" id="IPR048422">
    <property type="entry name" value="NOA1/YqeH-like_C"/>
</dbReference>
<dbReference type="STRING" id="1218493.JF76_12550"/>
<name>A0A0F4LA79_9LACO</name>
<dbReference type="HOGENOM" id="CLU_017878_0_2_9"/>
<dbReference type="PATRIC" id="fig|1218493.3.peg.1315"/>
<dbReference type="PANTHER" id="PTHR46406:SF1">
    <property type="entry name" value="NITRIC OXIDE-ASSOCIATED PROTEIN 1"/>
    <property type="match status" value="1"/>
</dbReference>
<dbReference type="RefSeq" id="WP_045928310.1">
    <property type="nucleotide sequence ID" value="NZ_JBHSZS010000010.1"/>
</dbReference>
<dbReference type="Proteomes" id="UP000033533">
    <property type="component" value="Unassembled WGS sequence"/>
</dbReference>
<sequence>MDDQIICIGCGAVLQADNAEEAGYLPASRLKQAQESADEGNDIYCQRCFRLRHYNEIMPVKADNDDFLKLLNSLSEKKALIVNVVDLFDFTNSLLSAIKRFIGKNDFILVGNKFDLFPQNSRQSKIKDWMRQEANRIGLHPKKIFLVSAKSKTNLPELIAYLDQNSHDQDVYFVGTTNVGKSTLLNAVIDQMGEIQNLITTSRFPGTTLDKIEIPLANGHFLVDTPGIITKNQLATRLNAQELSLISPQKQLKPVTFQLNPGNTLFLAGLGRVDYLKGERASFTVYAARGLYIHRTKTENADSFYAKHLGELLNPPAQSAELPPLKGKEYHTKEKSDLLFGGIGFVTIPANCLVRIYTPDQIGLGIRRALI</sequence>
<accession>A0A0F4LA79</accession>
<gene>
    <name evidence="2" type="ORF">JF76_12550</name>
</gene>
<dbReference type="InterPro" id="IPR052807">
    <property type="entry name" value="Mito_transl_resp_regulator"/>
</dbReference>
<dbReference type="GO" id="GO:0005525">
    <property type="term" value="F:GTP binding"/>
    <property type="evidence" value="ECO:0007669"/>
    <property type="project" value="InterPro"/>
</dbReference>
<organism evidence="2 3">
    <name type="scientific">Lactobacillus kullabergensis</name>
    <dbReference type="NCBI Taxonomy" id="1218493"/>
    <lineage>
        <taxon>Bacteria</taxon>
        <taxon>Bacillati</taxon>
        <taxon>Bacillota</taxon>
        <taxon>Bacilli</taxon>
        <taxon>Lactobacillales</taxon>
        <taxon>Lactobacillaceae</taxon>
        <taxon>Lactobacillus</taxon>
    </lineage>
</organism>
<dbReference type="Pfam" id="PF21516">
    <property type="entry name" value="YqeH-like_C"/>
    <property type="match status" value="1"/>
</dbReference>
<protein>
    <submittedName>
        <fullName evidence="2">GTP-binding protein</fullName>
    </submittedName>
</protein>
<dbReference type="AlphaFoldDB" id="A0A0F4LA79"/>
<evidence type="ECO:0000313" key="2">
    <source>
        <dbReference type="EMBL" id="KJY55169.1"/>
    </source>
</evidence>
<dbReference type="EMBL" id="JXBY01000020">
    <property type="protein sequence ID" value="KJY55169.1"/>
    <property type="molecule type" value="Genomic_DNA"/>
</dbReference>
<dbReference type="InterPro" id="IPR030378">
    <property type="entry name" value="G_CP_dom"/>
</dbReference>
<feature type="domain" description="CP-type G" evidence="1">
    <location>
        <begin position="68"/>
        <end position="231"/>
    </location>
</feature>
<dbReference type="OrthoDB" id="9773841at2"/>
<dbReference type="Gene3D" id="3.40.50.300">
    <property type="entry name" value="P-loop containing nucleotide triphosphate hydrolases"/>
    <property type="match status" value="1"/>
</dbReference>
<dbReference type="CDD" id="cd01855">
    <property type="entry name" value="YqeH"/>
    <property type="match status" value="1"/>
</dbReference>
<dbReference type="PANTHER" id="PTHR46406">
    <property type="entry name" value="NITRIC OXIDE-ASSOCIATED PROTEIN 1"/>
    <property type="match status" value="1"/>
</dbReference>